<dbReference type="EMBL" id="JASBNA010000010">
    <property type="protein sequence ID" value="KAK7688685.1"/>
    <property type="molecule type" value="Genomic_DNA"/>
</dbReference>
<comment type="caution">
    <text evidence="1">The sequence shown here is derived from an EMBL/GenBank/DDBJ whole genome shotgun (WGS) entry which is preliminary data.</text>
</comment>
<evidence type="ECO:0000313" key="2">
    <source>
        <dbReference type="Proteomes" id="UP001385951"/>
    </source>
</evidence>
<keyword evidence="2" id="KW-1185">Reference proteome</keyword>
<organism evidence="1 2">
    <name type="scientific">Cerrena zonata</name>
    <dbReference type="NCBI Taxonomy" id="2478898"/>
    <lineage>
        <taxon>Eukaryota</taxon>
        <taxon>Fungi</taxon>
        <taxon>Dikarya</taxon>
        <taxon>Basidiomycota</taxon>
        <taxon>Agaricomycotina</taxon>
        <taxon>Agaricomycetes</taxon>
        <taxon>Polyporales</taxon>
        <taxon>Cerrenaceae</taxon>
        <taxon>Cerrena</taxon>
    </lineage>
</organism>
<proteinExistence type="predicted"/>
<name>A0AAW0GC02_9APHY</name>
<dbReference type="Proteomes" id="UP001385951">
    <property type="component" value="Unassembled WGS sequence"/>
</dbReference>
<gene>
    <name evidence="1" type="ORF">QCA50_008223</name>
</gene>
<evidence type="ECO:0000313" key="1">
    <source>
        <dbReference type="EMBL" id="KAK7688685.1"/>
    </source>
</evidence>
<protein>
    <submittedName>
        <fullName evidence="1">Uncharacterized protein</fullName>
    </submittedName>
</protein>
<sequence length="73" mass="8219">MSLFASHVAKKDIAFDLTAFRKGPRTSPSLRHRTKLWCPPHLCRFATHICISREIDIHCAARNLAGESVQGFV</sequence>
<dbReference type="AlphaFoldDB" id="A0AAW0GC02"/>
<accession>A0AAW0GC02</accession>
<reference evidence="1 2" key="1">
    <citation type="submission" date="2022-09" db="EMBL/GenBank/DDBJ databases">
        <authorList>
            <person name="Palmer J.M."/>
        </authorList>
    </citation>
    <scope>NUCLEOTIDE SEQUENCE [LARGE SCALE GENOMIC DNA]</scope>
    <source>
        <strain evidence="1 2">DSM 7382</strain>
    </source>
</reference>